<dbReference type="HOGENOM" id="CLU_662320_0_0_1"/>
<sequence length="412" mass="46988">MATFFPEITLDLPLEITELIIDELAAQNDKETLRNIALSSRRFVDRCQKKLFHTIDLGDRCISGEEYYRRFFHIISCRPKFRPYVRDLRLVDTYVWDKNKDWTWLVTEDSVCDMLDLLPNLRAFSLTFNTGQPTWTAINPCLRRSLMQVAQRPSIVSYSLSRIRDFPPTLFVTLATVRRLELHDLTVHDLALASSLGVVLNLATIPSPRLESLVLKSPSAPAVHVLRSLLTLYPRPTLKTLRIALVDEQDTDLIKELWSLMQWAANTITELAWRPSARTRTSANPPPAPINIGLFRHLQTLHFLVNFHAEDQPVFHALILLLGQVSSGFTFRALIVECMFLKAVELVACGSDWSALDLVLAKPEFDGLERVVFCARLRSAAFLKESARTILMEQLPVVRSRGVVIGFDWDFS</sequence>
<gene>
    <name evidence="1" type="ORF">GALMADRAFT_152974</name>
</gene>
<dbReference type="OrthoDB" id="3022813at2759"/>
<name>A0A067TGJ2_GALM3</name>
<proteinExistence type="predicted"/>
<dbReference type="EMBL" id="KL142370">
    <property type="protein sequence ID" value="KDR82281.1"/>
    <property type="molecule type" value="Genomic_DNA"/>
</dbReference>
<evidence type="ECO:0008006" key="3">
    <source>
        <dbReference type="Google" id="ProtNLM"/>
    </source>
</evidence>
<evidence type="ECO:0000313" key="2">
    <source>
        <dbReference type="Proteomes" id="UP000027222"/>
    </source>
</evidence>
<protein>
    <recommendedName>
        <fullName evidence="3">F-box domain-containing protein</fullName>
    </recommendedName>
</protein>
<evidence type="ECO:0000313" key="1">
    <source>
        <dbReference type="EMBL" id="KDR82281.1"/>
    </source>
</evidence>
<reference evidence="2" key="1">
    <citation type="journal article" date="2014" name="Proc. Natl. Acad. Sci. U.S.A.">
        <title>Extensive sampling of basidiomycete genomes demonstrates inadequacy of the white-rot/brown-rot paradigm for wood decay fungi.</title>
        <authorList>
            <person name="Riley R."/>
            <person name="Salamov A.A."/>
            <person name="Brown D.W."/>
            <person name="Nagy L.G."/>
            <person name="Floudas D."/>
            <person name="Held B.W."/>
            <person name="Levasseur A."/>
            <person name="Lombard V."/>
            <person name="Morin E."/>
            <person name="Otillar R."/>
            <person name="Lindquist E.A."/>
            <person name="Sun H."/>
            <person name="LaButti K.M."/>
            <person name="Schmutz J."/>
            <person name="Jabbour D."/>
            <person name="Luo H."/>
            <person name="Baker S.E."/>
            <person name="Pisabarro A.G."/>
            <person name="Walton J.D."/>
            <person name="Blanchette R.A."/>
            <person name="Henrissat B."/>
            <person name="Martin F."/>
            <person name="Cullen D."/>
            <person name="Hibbett D.S."/>
            <person name="Grigoriev I.V."/>
        </authorList>
    </citation>
    <scope>NUCLEOTIDE SEQUENCE [LARGE SCALE GENOMIC DNA]</scope>
    <source>
        <strain evidence="2">CBS 339.88</strain>
    </source>
</reference>
<keyword evidence="2" id="KW-1185">Reference proteome</keyword>
<dbReference type="Proteomes" id="UP000027222">
    <property type="component" value="Unassembled WGS sequence"/>
</dbReference>
<accession>A0A067TGJ2</accession>
<organism evidence="1 2">
    <name type="scientific">Galerina marginata (strain CBS 339.88)</name>
    <dbReference type="NCBI Taxonomy" id="685588"/>
    <lineage>
        <taxon>Eukaryota</taxon>
        <taxon>Fungi</taxon>
        <taxon>Dikarya</taxon>
        <taxon>Basidiomycota</taxon>
        <taxon>Agaricomycotina</taxon>
        <taxon>Agaricomycetes</taxon>
        <taxon>Agaricomycetidae</taxon>
        <taxon>Agaricales</taxon>
        <taxon>Agaricineae</taxon>
        <taxon>Strophariaceae</taxon>
        <taxon>Galerina</taxon>
    </lineage>
</organism>
<dbReference type="AlphaFoldDB" id="A0A067TGJ2"/>